<keyword evidence="4" id="KW-1185">Reference proteome</keyword>
<dbReference type="Proteomes" id="UP001165060">
    <property type="component" value="Unassembled WGS sequence"/>
</dbReference>
<dbReference type="PROSITE" id="PS50982">
    <property type="entry name" value="MBD"/>
    <property type="match status" value="1"/>
</dbReference>
<dbReference type="SUPFAM" id="SSF54171">
    <property type="entry name" value="DNA-binding domain"/>
    <property type="match status" value="1"/>
</dbReference>
<sequence length="620" mass="68725">RKAAPTNFVVEEEQSWHEKQDEEDMRAGAMGLPGAEPQQQAGKKGKPPASKKGKKAAKPKPDPGTSAGKTLNGKMTKEEVSYAEQQEVLLYSYVSDTLQEEQGFTQQAADAAAGRILSSWQVTASRRKTGNSANTFDAYFHDPSGYRYRSRTEVTRALTLSQQDDTAKGGGVNYLMERPEAARKAWEAALSTVKELPCKIGGLMVTRLGELPSGEPPGPPEGEGEEDGPPHMLYPKGFTYYRYEYSPFHEQVIRLMFIVDENPDTRRPLFRIRWGPAVDREETDSARAYVGRILDAHPEPKPELVQYRLQAPSPTDDELDEQPTEPVLGNRVRVRFYDDTWLYATVTGVDAPIKSHATSTGVDGERKYKLSYSTQLTYDDGALGSFVIPDDDVCLTKAGASAGPPKADEVKEKKEEEEEEEDMDESMDIDLDDTDGIKKTRGNPTGAKPRGYSLSNKRKSRLGTIRNKAKALRAENLETYEVTGPTPLQTWGQLLVALHMVDQNAWDLSLSRYKVLRKHYMGVRETAREEAAEKERAIVAARVEKREQALAKHRQQPIKKALAPISEAEAAPAAAPPPSTPAEPETARERELQGILEERLAELKKLNAELSVPESTLAGS</sequence>
<feature type="compositionally biased region" description="Low complexity" evidence="1">
    <location>
        <begin position="563"/>
        <end position="573"/>
    </location>
</feature>
<name>A0ABQ6N4I8_9STRA</name>
<feature type="compositionally biased region" description="Acidic residues" evidence="1">
    <location>
        <begin position="415"/>
        <end position="434"/>
    </location>
</feature>
<feature type="compositionally biased region" description="Basic residues" evidence="1">
    <location>
        <begin position="43"/>
        <end position="58"/>
    </location>
</feature>
<evidence type="ECO:0000313" key="3">
    <source>
        <dbReference type="EMBL" id="GMI39680.1"/>
    </source>
</evidence>
<feature type="region of interest" description="Disordered" evidence="1">
    <location>
        <begin position="398"/>
        <end position="455"/>
    </location>
</feature>
<dbReference type="Gene3D" id="3.30.890.10">
    <property type="entry name" value="Methyl-cpg-binding Protein 2, Chain A"/>
    <property type="match status" value="1"/>
</dbReference>
<comment type="caution">
    <text evidence="3">The sequence shown here is derived from an EMBL/GenBank/DDBJ whole genome shotgun (WGS) entry which is preliminary data.</text>
</comment>
<evidence type="ECO:0000313" key="4">
    <source>
        <dbReference type="Proteomes" id="UP001165060"/>
    </source>
</evidence>
<feature type="domain" description="MBD" evidence="2">
    <location>
        <begin position="106"/>
        <end position="179"/>
    </location>
</feature>
<feature type="region of interest" description="Disordered" evidence="1">
    <location>
        <begin position="1"/>
        <end position="79"/>
    </location>
</feature>
<protein>
    <recommendedName>
        <fullName evidence="2">MBD domain-containing protein</fullName>
    </recommendedName>
</protein>
<dbReference type="InterPro" id="IPR001739">
    <property type="entry name" value="Methyl_CpG_DNA-bd"/>
</dbReference>
<feature type="region of interest" description="Disordered" evidence="1">
    <location>
        <begin position="208"/>
        <end position="230"/>
    </location>
</feature>
<dbReference type="InterPro" id="IPR016177">
    <property type="entry name" value="DNA-bd_dom_sf"/>
</dbReference>
<gene>
    <name evidence="3" type="ORF">TeGR_g9138</name>
</gene>
<organism evidence="3 4">
    <name type="scientific">Tetraparma gracilis</name>
    <dbReference type="NCBI Taxonomy" id="2962635"/>
    <lineage>
        <taxon>Eukaryota</taxon>
        <taxon>Sar</taxon>
        <taxon>Stramenopiles</taxon>
        <taxon>Ochrophyta</taxon>
        <taxon>Bolidophyceae</taxon>
        <taxon>Parmales</taxon>
        <taxon>Triparmaceae</taxon>
        <taxon>Tetraparma</taxon>
    </lineage>
</organism>
<evidence type="ECO:0000256" key="1">
    <source>
        <dbReference type="SAM" id="MobiDB-lite"/>
    </source>
</evidence>
<feature type="non-terminal residue" evidence="3">
    <location>
        <position position="1"/>
    </location>
</feature>
<dbReference type="EMBL" id="BRYB01002100">
    <property type="protein sequence ID" value="GMI39680.1"/>
    <property type="molecule type" value="Genomic_DNA"/>
</dbReference>
<feature type="region of interest" description="Disordered" evidence="1">
    <location>
        <begin position="550"/>
        <end position="592"/>
    </location>
</feature>
<accession>A0ABQ6N4I8</accession>
<dbReference type="Pfam" id="PF01429">
    <property type="entry name" value="MBD"/>
    <property type="match status" value="1"/>
</dbReference>
<proteinExistence type="predicted"/>
<evidence type="ECO:0000259" key="2">
    <source>
        <dbReference type="PROSITE" id="PS50982"/>
    </source>
</evidence>
<reference evidence="3 4" key="1">
    <citation type="journal article" date="2023" name="Commun. Biol.">
        <title>Genome analysis of Parmales, the sister group of diatoms, reveals the evolutionary specialization of diatoms from phago-mixotrophs to photoautotrophs.</title>
        <authorList>
            <person name="Ban H."/>
            <person name="Sato S."/>
            <person name="Yoshikawa S."/>
            <person name="Yamada K."/>
            <person name="Nakamura Y."/>
            <person name="Ichinomiya M."/>
            <person name="Sato N."/>
            <person name="Blanc-Mathieu R."/>
            <person name="Endo H."/>
            <person name="Kuwata A."/>
            <person name="Ogata H."/>
        </authorList>
    </citation>
    <scope>NUCLEOTIDE SEQUENCE [LARGE SCALE GENOMIC DNA]</scope>
</reference>